<dbReference type="CDD" id="cd05403">
    <property type="entry name" value="NT_KNTase_like"/>
    <property type="match status" value="1"/>
</dbReference>
<name>G0GC13_WINT7</name>
<dbReference type="Pfam" id="PF18765">
    <property type="entry name" value="Polbeta"/>
    <property type="match status" value="1"/>
</dbReference>
<dbReference type="Proteomes" id="UP000007254">
    <property type="component" value="Chromosome"/>
</dbReference>
<dbReference type="InterPro" id="IPR043519">
    <property type="entry name" value="NT_sf"/>
</dbReference>
<dbReference type="AlphaFoldDB" id="G0GC13"/>
<dbReference type="KEGG" id="stq:Spith_1765"/>
<accession>G0GC13</accession>
<dbReference type="Gene3D" id="3.30.460.10">
    <property type="entry name" value="Beta Polymerase, domain 2"/>
    <property type="match status" value="1"/>
</dbReference>
<evidence type="ECO:0000313" key="2">
    <source>
        <dbReference type="EMBL" id="AEJ62024.1"/>
    </source>
</evidence>
<protein>
    <submittedName>
        <fullName evidence="2">DNA polymerase beta domain protein region</fullName>
    </submittedName>
</protein>
<reference evidence="2 3" key="1">
    <citation type="submission" date="2011-06" db="EMBL/GenBank/DDBJ databases">
        <title>The complete genome of Spirochaeta thermophila DSM 6578.</title>
        <authorList>
            <consortium name="US DOE Joint Genome Institute (JGI-PGF)"/>
            <person name="Lucas S."/>
            <person name="Lapidus A."/>
            <person name="Bruce D."/>
            <person name="Goodwin L."/>
            <person name="Pitluck S."/>
            <person name="Peters L."/>
            <person name="Kyrpides N."/>
            <person name="Mavromatis K."/>
            <person name="Ivanova N."/>
            <person name="Mikailova N."/>
            <person name="Pagani I."/>
            <person name="Chertkov O."/>
            <person name="Detter J.C."/>
            <person name="Tapia R."/>
            <person name="Han C."/>
            <person name="Land M."/>
            <person name="Hauser L."/>
            <person name="Markowitz V."/>
            <person name="Cheng J.-F."/>
            <person name="Hugenholtz P."/>
            <person name="Woyke T."/>
            <person name="Wu D."/>
            <person name="Spring S."/>
            <person name="Merkhoffer B."/>
            <person name="Schneider S."/>
            <person name="Klenk H.-P."/>
            <person name="Eisen J.A."/>
        </authorList>
    </citation>
    <scope>NUCLEOTIDE SEQUENCE [LARGE SCALE GENOMIC DNA]</scope>
    <source>
        <strain evidence="3">ATCC 700085 / DSM 6578 / Z-1203</strain>
    </source>
</reference>
<gene>
    <name evidence="2" type="ordered locus">Spith_1765</name>
</gene>
<dbReference type="PANTHER" id="PTHR33933">
    <property type="entry name" value="NUCLEOTIDYLTRANSFERASE"/>
    <property type="match status" value="1"/>
</dbReference>
<sequence>MGEQVAKETIRTAKAVIKEEVEKAGFHLVRILLFGSRARGDSTSHSDWDFYVVVDTPIDFPTKRRVAGSIQMRLAEQHIFCDIIIQSREAFTHLSRSKNTISYLARTEGIRI</sequence>
<dbReference type="EMBL" id="CP002903">
    <property type="protein sequence ID" value="AEJ62024.1"/>
    <property type="molecule type" value="Genomic_DNA"/>
</dbReference>
<keyword evidence="3" id="KW-1185">Reference proteome</keyword>
<dbReference type="PANTHER" id="PTHR33933:SF1">
    <property type="entry name" value="PROTEIN ADENYLYLTRANSFERASE MNTA-RELATED"/>
    <property type="match status" value="1"/>
</dbReference>
<dbReference type="InterPro" id="IPR041633">
    <property type="entry name" value="Polbeta"/>
</dbReference>
<proteinExistence type="predicted"/>
<dbReference type="SUPFAM" id="SSF81301">
    <property type="entry name" value="Nucleotidyltransferase"/>
    <property type="match status" value="1"/>
</dbReference>
<dbReference type="InterPro" id="IPR052548">
    <property type="entry name" value="Type_VII_TA_antitoxin"/>
</dbReference>
<dbReference type="STRING" id="869211.Spith_1765"/>
<dbReference type="HOGENOM" id="CLU_130257_9_3_12"/>
<feature type="domain" description="Polymerase beta nucleotidyltransferase" evidence="1">
    <location>
        <begin position="27"/>
        <end position="80"/>
    </location>
</feature>
<evidence type="ECO:0000313" key="3">
    <source>
        <dbReference type="Proteomes" id="UP000007254"/>
    </source>
</evidence>
<organism evidence="2 3">
    <name type="scientific">Winmispira thermophila (strain ATCC 700085 / DSM 6578 / Z-1203)</name>
    <name type="common">Spirochaeta thermophila</name>
    <dbReference type="NCBI Taxonomy" id="869211"/>
    <lineage>
        <taxon>Bacteria</taxon>
        <taxon>Pseudomonadati</taxon>
        <taxon>Spirochaetota</taxon>
        <taxon>Spirochaetia</taxon>
        <taxon>Winmispirales</taxon>
        <taxon>Winmispiraceae</taxon>
        <taxon>Winmispira</taxon>
    </lineage>
</organism>
<evidence type="ECO:0000259" key="1">
    <source>
        <dbReference type="Pfam" id="PF18765"/>
    </source>
</evidence>